<evidence type="ECO:0000256" key="2">
    <source>
        <dbReference type="ARBA" id="ARBA00022679"/>
    </source>
</evidence>
<organism evidence="4 5">
    <name type="scientific">Eisenbergiella tayi</name>
    <dbReference type="NCBI Taxonomy" id="1432052"/>
    <lineage>
        <taxon>Bacteria</taxon>
        <taxon>Bacillati</taxon>
        <taxon>Bacillota</taxon>
        <taxon>Clostridia</taxon>
        <taxon>Lachnospirales</taxon>
        <taxon>Lachnospiraceae</taxon>
        <taxon>Eisenbergiella</taxon>
    </lineage>
</organism>
<dbReference type="SUPFAM" id="SSF53335">
    <property type="entry name" value="S-adenosyl-L-methionine-dependent methyltransferases"/>
    <property type="match status" value="1"/>
</dbReference>
<evidence type="ECO:0000256" key="1">
    <source>
        <dbReference type="ARBA" id="ARBA00022603"/>
    </source>
</evidence>
<name>A0A1E3AMA1_9FIRM</name>
<dbReference type="RefSeq" id="WP_009254721.1">
    <property type="nucleotide sequence ID" value="NZ_CABMHK010000018.1"/>
</dbReference>
<comment type="caution">
    <text evidence="4">The sequence shown here is derived from an EMBL/GenBank/DDBJ whole genome shotgun (WGS) entry which is preliminary data.</text>
</comment>
<accession>A0A1E3AMA1</accession>
<evidence type="ECO:0000313" key="4">
    <source>
        <dbReference type="EMBL" id="ODM09266.1"/>
    </source>
</evidence>
<feature type="domain" description="Methyltransferase" evidence="3">
    <location>
        <begin position="46"/>
        <end position="134"/>
    </location>
</feature>
<proteinExistence type="predicted"/>
<dbReference type="InterPro" id="IPR041698">
    <property type="entry name" value="Methyltransf_25"/>
</dbReference>
<dbReference type="Gene3D" id="3.40.50.150">
    <property type="entry name" value="Vaccinia Virus protein VP39"/>
    <property type="match status" value="1"/>
</dbReference>
<dbReference type="GO" id="GO:0008168">
    <property type="term" value="F:methyltransferase activity"/>
    <property type="evidence" value="ECO:0007669"/>
    <property type="project" value="UniProtKB-KW"/>
</dbReference>
<keyword evidence="1 4" id="KW-0489">Methyltransferase</keyword>
<dbReference type="PANTHER" id="PTHR43861:SF1">
    <property type="entry name" value="TRANS-ACONITATE 2-METHYLTRANSFERASE"/>
    <property type="match status" value="1"/>
</dbReference>
<sequence length="204" mass="23512">MNDKYASQTLNYYNQNAPQFSSSTQSLDFAPIQNKFLSFLPPQAHILDFGCGSGRDTKYFLAHGYHTDAIDGSEELCRIASEYTGVPVKQMLFQELNAAEEYDGIWACSSILHSTYYELKDILKKLACALKKEGILYASFKYGDFEGMRNGRYFIDLEEGKLQKILQETNVFELKEKWISTDIRPGRDEEKWMNIILIKKSCIY</sequence>
<reference evidence="4 5" key="1">
    <citation type="submission" date="2016-07" db="EMBL/GenBank/DDBJ databases">
        <title>Characterization of isolates of Eisenbergiella tayi derived from blood cultures, using whole genome sequencing.</title>
        <authorList>
            <person name="Burdz T."/>
            <person name="Wiebe D."/>
            <person name="Huynh C."/>
            <person name="Bernard K."/>
        </authorList>
    </citation>
    <scope>NUCLEOTIDE SEQUENCE [LARGE SCALE GENOMIC DNA]</scope>
    <source>
        <strain evidence="4 5">NML 120489</strain>
    </source>
</reference>
<dbReference type="PATRIC" id="fig|1432052.3.peg.5555"/>
<dbReference type="InterPro" id="IPR029063">
    <property type="entry name" value="SAM-dependent_MTases_sf"/>
</dbReference>
<dbReference type="AlphaFoldDB" id="A0A1E3AMA1"/>
<dbReference type="CDD" id="cd02440">
    <property type="entry name" value="AdoMet_MTases"/>
    <property type="match status" value="1"/>
</dbReference>
<protein>
    <submittedName>
        <fullName evidence="4">Methyltransferase domain protein</fullName>
    </submittedName>
</protein>
<dbReference type="EMBL" id="MCGI01000005">
    <property type="protein sequence ID" value="ODM09266.1"/>
    <property type="molecule type" value="Genomic_DNA"/>
</dbReference>
<evidence type="ECO:0000259" key="3">
    <source>
        <dbReference type="Pfam" id="PF13649"/>
    </source>
</evidence>
<keyword evidence="2 4" id="KW-0808">Transferase</keyword>
<dbReference type="Proteomes" id="UP000095003">
    <property type="component" value="Unassembled WGS sequence"/>
</dbReference>
<evidence type="ECO:0000313" key="5">
    <source>
        <dbReference type="Proteomes" id="UP000095003"/>
    </source>
</evidence>
<dbReference type="PANTHER" id="PTHR43861">
    <property type="entry name" value="TRANS-ACONITATE 2-METHYLTRANSFERASE-RELATED"/>
    <property type="match status" value="1"/>
</dbReference>
<dbReference type="Pfam" id="PF13649">
    <property type="entry name" value="Methyltransf_25"/>
    <property type="match status" value="1"/>
</dbReference>
<gene>
    <name evidence="4" type="ORF">BEH84_05016</name>
</gene>
<dbReference type="GO" id="GO:0032259">
    <property type="term" value="P:methylation"/>
    <property type="evidence" value="ECO:0007669"/>
    <property type="project" value="UniProtKB-KW"/>
</dbReference>